<sequence>MMQTLLDFDLRVMAPELTIVVVAALLMILDLLLKETVSKRWMGIFGLIAILAAGVFVGMGWGHEPYQILGDSYRIDHLSLTLKAILLAGTALVFLFSFRKDEELKAESEYYSLLLTALLGAMIMVSSAELITLFVGLELLSLSSYILAGIRKKRTDATEAAWKYVVLGGASSAFILYGMSFLYGLTGSTHLFEIRDRVAEVAATDYQLFLFLSFFLMMVGFGFKISSVPFHTWVPDVYQGASTPVAVFLAVVSKAAAFALVLRILLGAYIPLVSNGVWNEVISWTLMIMAAASMIVGNTVALRQTNAKRLMAYSSIANAGYLLVPPATMGFVGYDLFPSLVYYLIAYLFMTAGAFVVIEVVGKEVGTYDLKAFSGLYQRSPGLAVIMTLFLLSLAGLPVTAGFVGKFYILMSAVAGSHHWLALIMIITTVISYYYYFRIARHIYFRKAGEVGKLNVPWAVMAVIGIGCLGTLLLGLMPDYFFQALGDLDWMSAFSQAANSSP</sequence>
<gene>
    <name evidence="5" type="primary">nuoN</name>
    <name evidence="8" type="ORF">I8U20_06590</name>
</gene>
<comment type="catalytic activity">
    <reaction evidence="5">
        <text>a quinone + NADH + 5 H(+)(in) = a quinol + NAD(+) + 4 H(+)(out)</text>
        <dbReference type="Rhea" id="RHEA:57888"/>
        <dbReference type="ChEBI" id="CHEBI:15378"/>
        <dbReference type="ChEBI" id="CHEBI:24646"/>
        <dbReference type="ChEBI" id="CHEBI:57540"/>
        <dbReference type="ChEBI" id="CHEBI:57945"/>
        <dbReference type="ChEBI" id="CHEBI:132124"/>
    </reaction>
</comment>
<keyword evidence="4 5" id="KW-0472">Membrane</keyword>
<comment type="function">
    <text evidence="5">NDH-1 shuttles electrons from NADH, via FMN and iron-sulfur (Fe-S) centers, to quinones in the respiratory chain. The immediate electron acceptor for the enzyme in this species is believed to be a menaquinone. Couples the redox reaction to proton translocation (for every two electrons transferred, four hydrogen ions are translocated across the cytoplasmic membrane), and thus conserves the redox energy in a proton gradient.</text>
</comment>
<reference evidence="8 9" key="1">
    <citation type="submission" date="2020-12" db="EMBL/GenBank/DDBJ databases">
        <title>WGS of Thermoactinomyces spp.</title>
        <authorList>
            <person name="Cheng K."/>
        </authorList>
    </citation>
    <scope>NUCLEOTIDE SEQUENCE [LARGE SCALE GENOMIC DNA]</scope>
    <source>
        <strain evidence="9">CICC 10671\DSM 43846</strain>
    </source>
</reference>
<evidence type="ECO:0000259" key="7">
    <source>
        <dbReference type="Pfam" id="PF00361"/>
    </source>
</evidence>
<feature type="transmembrane region" description="Helical" evidence="5">
    <location>
        <begin position="282"/>
        <end position="301"/>
    </location>
</feature>
<feature type="transmembrane region" description="Helical" evidence="5">
    <location>
        <begin position="383"/>
        <end position="405"/>
    </location>
</feature>
<evidence type="ECO:0000256" key="1">
    <source>
        <dbReference type="ARBA" id="ARBA00004651"/>
    </source>
</evidence>
<evidence type="ECO:0000256" key="2">
    <source>
        <dbReference type="ARBA" id="ARBA00022692"/>
    </source>
</evidence>
<feature type="transmembrane region" description="Helical" evidence="5">
    <location>
        <begin position="206"/>
        <end position="225"/>
    </location>
</feature>
<dbReference type="GO" id="GO:0008137">
    <property type="term" value="F:NADH dehydrogenase (ubiquinone) activity"/>
    <property type="evidence" value="ECO:0007669"/>
    <property type="project" value="InterPro"/>
</dbReference>
<feature type="transmembrane region" description="Helical" evidence="5">
    <location>
        <begin position="417"/>
        <end position="437"/>
    </location>
</feature>
<feature type="domain" description="NADH:quinone oxidoreductase/Mrp antiporter transmembrane" evidence="7">
    <location>
        <begin position="127"/>
        <end position="432"/>
    </location>
</feature>
<keyword evidence="9" id="KW-1185">Reference proteome</keyword>
<proteinExistence type="inferred from homology"/>
<dbReference type="HAMAP" id="MF_00445">
    <property type="entry name" value="NDH1_NuoN_1"/>
    <property type="match status" value="1"/>
</dbReference>
<dbReference type="RefSeq" id="WP_181731324.1">
    <property type="nucleotide sequence ID" value="NZ_JACEIR010000002.1"/>
</dbReference>
<dbReference type="AlphaFoldDB" id="A0A8I1ABW6"/>
<feature type="transmembrane region" description="Helical" evidence="5">
    <location>
        <begin position="12"/>
        <end position="33"/>
    </location>
</feature>
<feature type="transmembrane region" description="Helical" evidence="5">
    <location>
        <begin position="313"/>
        <end position="334"/>
    </location>
</feature>
<evidence type="ECO:0000313" key="9">
    <source>
        <dbReference type="Proteomes" id="UP000633619"/>
    </source>
</evidence>
<keyword evidence="5" id="KW-0874">Quinone</keyword>
<comment type="subcellular location">
    <subcellularLocation>
        <location evidence="1 5">Cell membrane</location>
        <topology evidence="1 5">Multi-pass membrane protein</topology>
    </subcellularLocation>
    <subcellularLocation>
        <location evidence="6">Membrane</location>
        <topology evidence="6">Multi-pass membrane protein</topology>
    </subcellularLocation>
</comment>
<dbReference type="GO" id="GO:0005886">
    <property type="term" value="C:plasma membrane"/>
    <property type="evidence" value="ECO:0007669"/>
    <property type="project" value="UniProtKB-SubCell"/>
</dbReference>
<evidence type="ECO:0000256" key="4">
    <source>
        <dbReference type="ARBA" id="ARBA00023136"/>
    </source>
</evidence>
<evidence type="ECO:0000256" key="3">
    <source>
        <dbReference type="ARBA" id="ARBA00022989"/>
    </source>
</evidence>
<feature type="transmembrane region" description="Helical" evidence="5">
    <location>
        <begin position="110"/>
        <end position="127"/>
    </location>
</feature>
<name>A0A8I1ABW6_THEIN</name>
<evidence type="ECO:0000256" key="5">
    <source>
        <dbReference type="HAMAP-Rule" id="MF_00445"/>
    </source>
</evidence>
<dbReference type="PANTHER" id="PTHR22773">
    <property type="entry name" value="NADH DEHYDROGENASE"/>
    <property type="match status" value="1"/>
</dbReference>
<feature type="transmembrane region" description="Helical" evidence="5">
    <location>
        <begin position="162"/>
        <end position="186"/>
    </location>
</feature>
<dbReference type="Pfam" id="PF00361">
    <property type="entry name" value="Proton_antipo_M"/>
    <property type="match status" value="1"/>
</dbReference>
<dbReference type="GO" id="GO:0048038">
    <property type="term" value="F:quinone binding"/>
    <property type="evidence" value="ECO:0007669"/>
    <property type="project" value="UniProtKB-KW"/>
</dbReference>
<feature type="transmembrane region" description="Helical" evidence="5">
    <location>
        <begin position="458"/>
        <end position="477"/>
    </location>
</feature>
<evidence type="ECO:0000313" key="8">
    <source>
        <dbReference type="EMBL" id="MBH8594997.1"/>
    </source>
</evidence>
<keyword evidence="5" id="KW-0520">NAD</keyword>
<protein>
    <recommendedName>
        <fullName evidence="5">NADH-quinone oxidoreductase subunit N</fullName>
        <ecNumber evidence="5">7.1.1.-</ecNumber>
    </recommendedName>
    <alternativeName>
        <fullName evidence="5">NADH dehydrogenase I subunit N</fullName>
    </alternativeName>
    <alternativeName>
        <fullName evidence="5">NDH-1 subunit N</fullName>
    </alternativeName>
</protein>
<accession>A0A8I1ABW6</accession>
<feature type="transmembrane region" description="Helical" evidence="5">
    <location>
        <begin position="245"/>
        <end position="270"/>
    </location>
</feature>
<dbReference type="NCBIfam" id="TIGR01770">
    <property type="entry name" value="NDH_I_N"/>
    <property type="match status" value="1"/>
</dbReference>
<keyword evidence="5" id="KW-1003">Cell membrane</keyword>
<feature type="transmembrane region" description="Helical" evidence="5">
    <location>
        <begin position="40"/>
        <end position="60"/>
    </location>
</feature>
<comment type="caution">
    <text evidence="8">The sequence shown here is derived from an EMBL/GenBank/DDBJ whole genome shotgun (WGS) entry which is preliminary data.</text>
</comment>
<dbReference type="GO" id="GO:0050136">
    <property type="term" value="F:NADH dehydrogenase (quinone) (non-electrogenic) activity"/>
    <property type="evidence" value="ECO:0007669"/>
    <property type="project" value="UniProtKB-UniRule"/>
</dbReference>
<comment type="subunit">
    <text evidence="5">NDH-1 is composed of 14 different subunits. Subunits NuoA, H, J, K, L, M, N constitute the membrane sector of the complex.</text>
</comment>
<keyword evidence="3 5" id="KW-1133">Transmembrane helix</keyword>
<feature type="transmembrane region" description="Helical" evidence="5">
    <location>
        <begin position="133"/>
        <end position="150"/>
    </location>
</feature>
<dbReference type="InterPro" id="IPR001750">
    <property type="entry name" value="ND/Mrp_TM"/>
</dbReference>
<dbReference type="InterPro" id="IPR010096">
    <property type="entry name" value="NADH-Q_OxRdtase_suN/2"/>
</dbReference>
<comment type="similarity">
    <text evidence="5">Belongs to the complex I subunit 2 family.</text>
</comment>
<keyword evidence="5" id="KW-0813">Transport</keyword>
<dbReference type="EMBL" id="JAECVW010000003">
    <property type="protein sequence ID" value="MBH8594997.1"/>
    <property type="molecule type" value="Genomic_DNA"/>
</dbReference>
<dbReference type="GO" id="GO:0042773">
    <property type="term" value="P:ATP synthesis coupled electron transport"/>
    <property type="evidence" value="ECO:0007669"/>
    <property type="project" value="InterPro"/>
</dbReference>
<keyword evidence="2 5" id="KW-0812">Transmembrane</keyword>
<feature type="transmembrane region" description="Helical" evidence="5">
    <location>
        <begin position="340"/>
        <end position="362"/>
    </location>
</feature>
<feature type="transmembrane region" description="Helical" evidence="5">
    <location>
        <begin position="80"/>
        <end position="98"/>
    </location>
</feature>
<organism evidence="8 9">
    <name type="scientific">Thermoactinomyces intermedius</name>
    <dbReference type="NCBI Taxonomy" id="2024"/>
    <lineage>
        <taxon>Bacteria</taxon>
        <taxon>Bacillati</taxon>
        <taxon>Bacillota</taxon>
        <taxon>Bacilli</taxon>
        <taxon>Bacillales</taxon>
        <taxon>Thermoactinomycetaceae</taxon>
        <taxon>Thermoactinomyces</taxon>
    </lineage>
</organism>
<dbReference type="EC" id="7.1.1.-" evidence="5"/>
<evidence type="ECO:0000256" key="6">
    <source>
        <dbReference type="RuleBase" id="RU000320"/>
    </source>
</evidence>
<dbReference type="Proteomes" id="UP000633619">
    <property type="component" value="Unassembled WGS sequence"/>
</dbReference>
<keyword evidence="5" id="KW-1278">Translocase</keyword>